<dbReference type="EMBL" id="OIVN01002680">
    <property type="protein sequence ID" value="SPD05611.1"/>
    <property type="molecule type" value="Genomic_DNA"/>
</dbReference>
<dbReference type="Pfam" id="PF00722">
    <property type="entry name" value="Glyco_hydro_16"/>
    <property type="match status" value="1"/>
</dbReference>
<evidence type="ECO:0000256" key="1">
    <source>
        <dbReference type="ARBA" id="ARBA00022801"/>
    </source>
</evidence>
<evidence type="ECO:0000256" key="3">
    <source>
        <dbReference type="SAM" id="SignalP"/>
    </source>
</evidence>
<dbReference type="InterPro" id="IPR000757">
    <property type="entry name" value="Beta-glucanase-like"/>
</dbReference>
<dbReference type="GO" id="GO:0004553">
    <property type="term" value="F:hydrolase activity, hydrolyzing O-glycosyl compounds"/>
    <property type="evidence" value="ECO:0007669"/>
    <property type="project" value="InterPro"/>
</dbReference>
<dbReference type="GO" id="GO:0005975">
    <property type="term" value="P:carbohydrate metabolic process"/>
    <property type="evidence" value="ECO:0007669"/>
    <property type="project" value="InterPro"/>
</dbReference>
<evidence type="ECO:0000256" key="2">
    <source>
        <dbReference type="ARBA" id="ARBA00023295"/>
    </source>
</evidence>
<accession>A0A2N9H1U6</accession>
<feature type="domain" description="GH16" evidence="4">
    <location>
        <begin position="1"/>
        <end position="155"/>
    </location>
</feature>
<evidence type="ECO:0000313" key="5">
    <source>
        <dbReference type="EMBL" id="SPD05611.1"/>
    </source>
</evidence>
<gene>
    <name evidence="5" type="ORF">FSB_LOCUS33493</name>
</gene>
<reference evidence="5" key="1">
    <citation type="submission" date="2018-02" db="EMBL/GenBank/DDBJ databases">
        <authorList>
            <person name="Cohen D.B."/>
            <person name="Kent A.D."/>
        </authorList>
    </citation>
    <scope>NUCLEOTIDE SEQUENCE</scope>
</reference>
<dbReference type="InterPro" id="IPR044791">
    <property type="entry name" value="Beta-glucanase/XTH"/>
</dbReference>
<dbReference type="PROSITE" id="PS01034">
    <property type="entry name" value="GH16_1"/>
    <property type="match status" value="1"/>
</dbReference>
<feature type="chain" id="PRO_5014841505" description="GH16 domain-containing protein" evidence="3">
    <location>
        <begin position="19"/>
        <end position="155"/>
    </location>
</feature>
<feature type="signal peptide" evidence="3">
    <location>
        <begin position="1"/>
        <end position="18"/>
    </location>
</feature>
<proteinExistence type="predicted"/>
<dbReference type="PROSITE" id="PS51762">
    <property type="entry name" value="GH16_2"/>
    <property type="match status" value="1"/>
</dbReference>
<organism evidence="5">
    <name type="scientific">Fagus sylvatica</name>
    <name type="common">Beechnut</name>
    <dbReference type="NCBI Taxonomy" id="28930"/>
    <lineage>
        <taxon>Eukaryota</taxon>
        <taxon>Viridiplantae</taxon>
        <taxon>Streptophyta</taxon>
        <taxon>Embryophyta</taxon>
        <taxon>Tracheophyta</taxon>
        <taxon>Spermatophyta</taxon>
        <taxon>Magnoliopsida</taxon>
        <taxon>eudicotyledons</taxon>
        <taxon>Gunneridae</taxon>
        <taxon>Pentapetalae</taxon>
        <taxon>rosids</taxon>
        <taxon>fabids</taxon>
        <taxon>Fagales</taxon>
        <taxon>Fagaceae</taxon>
        <taxon>Fagus</taxon>
    </lineage>
</organism>
<dbReference type="PANTHER" id="PTHR31062">
    <property type="entry name" value="XYLOGLUCAN ENDOTRANSGLUCOSYLASE/HYDROLASE PROTEIN 8-RELATED"/>
    <property type="match status" value="1"/>
</dbReference>
<protein>
    <recommendedName>
        <fullName evidence="4">GH16 domain-containing protein</fullName>
    </recommendedName>
</protein>
<keyword evidence="1" id="KW-0378">Hydrolase</keyword>
<dbReference type="Gene3D" id="2.60.120.200">
    <property type="match status" value="1"/>
</dbReference>
<dbReference type="InterPro" id="IPR008263">
    <property type="entry name" value="GH16_AS"/>
</dbReference>
<dbReference type="InterPro" id="IPR013320">
    <property type="entry name" value="ConA-like_dom_sf"/>
</dbReference>
<sequence>MALSQAFLIALFISAIVFDKIVVDANIAKSMYINWRNNEAAIVGSDDLQLALDQTSGSGAESKRTFLFGSFEMLIKLVPGNSAGTVTSYYLSSDGSKHDEIDFEFLGNVSGQPYVVHTNIYTQGNGSREQQFYLWFDPTADYHNYTIFWNPIEIV</sequence>
<evidence type="ECO:0000259" key="4">
    <source>
        <dbReference type="PROSITE" id="PS51762"/>
    </source>
</evidence>
<keyword evidence="2" id="KW-0326">Glycosidase</keyword>
<keyword evidence="3" id="KW-0732">Signal</keyword>
<dbReference type="AlphaFoldDB" id="A0A2N9H1U6"/>
<name>A0A2N9H1U6_FAGSY</name>
<dbReference type="SUPFAM" id="SSF49899">
    <property type="entry name" value="Concanavalin A-like lectins/glucanases"/>
    <property type="match status" value="1"/>
</dbReference>